<protein>
    <submittedName>
        <fullName evidence="1">Uncharacterized protein</fullName>
    </submittedName>
</protein>
<name>A0A6M3M4F1_9ZZZZ</name>
<sequence length="116" mass="13227">MNEASKSLGLSGWEVLWAPDPTQHSRGQVLPESKTIIINDEEPEAARETLLHEALEIKLRPMLKPYRTLVNALIEWAEGQVYESKEKVIEDLLPFLLKSIEDGYPSERNLEEVLDS</sequence>
<dbReference type="AlphaFoldDB" id="A0A6M3M4F1"/>
<proteinExistence type="predicted"/>
<reference evidence="1" key="1">
    <citation type="submission" date="2020-03" db="EMBL/GenBank/DDBJ databases">
        <title>The deep terrestrial virosphere.</title>
        <authorList>
            <person name="Holmfeldt K."/>
            <person name="Nilsson E."/>
            <person name="Simone D."/>
            <person name="Lopez-Fernandez M."/>
            <person name="Wu X."/>
            <person name="de Brujin I."/>
            <person name="Lundin D."/>
            <person name="Andersson A."/>
            <person name="Bertilsson S."/>
            <person name="Dopson M."/>
        </authorList>
    </citation>
    <scope>NUCLEOTIDE SEQUENCE</scope>
    <source>
        <strain evidence="1">MM171A00921</strain>
    </source>
</reference>
<accession>A0A6M3M4F1</accession>
<evidence type="ECO:0000313" key="1">
    <source>
        <dbReference type="EMBL" id="QJA99678.1"/>
    </source>
</evidence>
<dbReference type="EMBL" id="MT143662">
    <property type="protein sequence ID" value="QJA99678.1"/>
    <property type="molecule type" value="Genomic_DNA"/>
</dbReference>
<organism evidence="1">
    <name type="scientific">viral metagenome</name>
    <dbReference type="NCBI Taxonomy" id="1070528"/>
    <lineage>
        <taxon>unclassified sequences</taxon>
        <taxon>metagenomes</taxon>
        <taxon>organismal metagenomes</taxon>
    </lineage>
</organism>
<gene>
    <name evidence="1" type="ORF">MM171A00921_0010</name>
</gene>